<dbReference type="OrthoDB" id="3436208at2"/>
<dbReference type="InterPro" id="IPR023214">
    <property type="entry name" value="HAD_sf"/>
</dbReference>
<sequence>MANDLKKIYVDFDGVLHAYEQPWSGPAEIKDGPVVDSNTGKDAIQWLTTLLQSGHFEVHIYSRRCSNPKSGGIGAMTQWLIDHGLAARYLKRIKFATGKPDYFLIIDDRAIGFDGHFPQPHELKDFKPWNR</sequence>
<reference evidence="1 2" key="1">
    <citation type="submission" date="2019-08" db="EMBL/GenBank/DDBJ databases">
        <authorList>
            <person name="Liang Q."/>
        </authorList>
    </citation>
    <scope>NUCLEOTIDE SEQUENCE [LARGE SCALE GENOMIC DNA]</scope>
    <source>
        <strain evidence="1 2">V1718</strain>
    </source>
</reference>
<protein>
    <submittedName>
        <fullName evidence="1">Uncharacterized protein</fullName>
    </submittedName>
</protein>
<dbReference type="Proteomes" id="UP000321595">
    <property type="component" value="Chromosome"/>
</dbReference>
<dbReference type="AlphaFoldDB" id="A0A5B8XTH8"/>
<dbReference type="Gene3D" id="3.40.50.1000">
    <property type="entry name" value="HAD superfamily/HAD-like"/>
    <property type="match status" value="1"/>
</dbReference>
<accession>A0A5B8XTH8</accession>
<proteinExistence type="predicted"/>
<dbReference type="RefSeq" id="WP_146958324.1">
    <property type="nucleotide sequence ID" value="NZ_CP042467.1"/>
</dbReference>
<name>A0A5B8XTH8_9DELT</name>
<evidence type="ECO:0000313" key="2">
    <source>
        <dbReference type="Proteomes" id="UP000321595"/>
    </source>
</evidence>
<keyword evidence="2" id="KW-1185">Reference proteome</keyword>
<dbReference type="EMBL" id="CP042467">
    <property type="protein sequence ID" value="QED26679.1"/>
    <property type="molecule type" value="Genomic_DNA"/>
</dbReference>
<gene>
    <name evidence="1" type="ORF">FRD01_05345</name>
</gene>
<dbReference type="KEGG" id="bbae:FRD01_05345"/>
<organism evidence="1 2">
    <name type="scientific">Microvenator marinus</name>
    <dbReference type="NCBI Taxonomy" id="2600177"/>
    <lineage>
        <taxon>Bacteria</taxon>
        <taxon>Deltaproteobacteria</taxon>
        <taxon>Bradymonadales</taxon>
        <taxon>Microvenatoraceae</taxon>
        <taxon>Microvenator</taxon>
    </lineage>
</organism>
<evidence type="ECO:0000313" key="1">
    <source>
        <dbReference type="EMBL" id="QED26679.1"/>
    </source>
</evidence>